<dbReference type="EMBL" id="QAOT01000008">
    <property type="protein sequence ID" value="PTR18456.1"/>
    <property type="molecule type" value="Genomic_DNA"/>
</dbReference>
<dbReference type="InterPro" id="IPR009003">
    <property type="entry name" value="Peptidase_S1_PA"/>
</dbReference>
<comment type="caution">
    <text evidence="2">The sequence shown here is derived from an EMBL/GenBank/DDBJ whole genome shotgun (WGS) entry which is preliminary data.</text>
</comment>
<evidence type="ECO:0000313" key="3">
    <source>
        <dbReference type="Proteomes" id="UP000244060"/>
    </source>
</evidence>
<gene>
    <name evidence="2" type="ORF">C8J28_108177</name>
</gene>
<dbReference type="PANTHER" id="PTHR14389">
    <property type="entry name" value="SI:CH1073-475A24.1"/>
    <property type="match status" value="1"/>
</dbReference>
<protein>
    <submittedName>
        <fullName evidence="2">Trypsin-like peptidase</fullName>
    </submittedName>
</protein>
<dbReference type="OrthoDB" id="500593at2"/>
<dbReference type="Pfam" id="PF13365">
    <property type="entry name" value="Trypsin_2"/>
    <property type="match status" value="1"/>
</dbReference>
<proteinExistence type="predicted"/>
<dbReference type="SUPFAM" id="SSF50494">
    <property type="entry name" value="Trypsin-like serine proteases"/>
    <property type="match status" value="1"/>
</dbReference>
<organism evidence="2 3">
    <name type="scientific">Cereibacter azotoformans</name>
    <dbReference type="NCBI Taxonomy" id="43057"/>
    <lineage>
        <taxon>Bacteria</taxon>
        <taxon>Pseudomonadati</taxon>
        <taxon>Pseudomonadota</taxon>
        <taxon>Alphaproteobacteria</taxon>
        <taxon>Rhodobacterales</taxon>
        <taxon>Paracoccaceae</taxon>
        <taxon>Cereibacter</taxon>
    </lineage>
</organism>
<accession>A0A2T5K7P8</accession>
<keyword evidence="3" id="KW-1185">Reference proteome</keyword>
<dbReference type="RefSeq" id="WP_108221002.1">
    <property type="nucleotide sequence ID" value="NZ_CP090021.1"/>
</dbReference>
<reference evidence="2 3" key="1">
    <citation type="submission" date="2018-04" db="EMBL/GenBank/DDBJ databases">
        <title>Genomic Encyclopedia of Type Strains, Phase III (KMG-III): the genomes of soil and plant-associated and newly described type strains.</title>
        <authorList>
            <person name="Whitman W."/>
        </authorList>
    </citation>
    <scope>NUCLEOTIDE SEQUENCE [LARGE SCALE GENOMIC DNA]</scope>
    <source>
        <strain evidence="2 3">KA25</strain>
    </source>
</reference>
<evidence type="ECO:0000313" key="2">
    <source>
        <dbReference type="EMBL" id="PTR18456.1"/>
    </source>
</evidence>
<dbReference type="PANTHER" id="PTHR14389:SF3">
    <property type="entry name" value="PROTEIN FAM111A-LIKE"/>
    <property type="match status" value="1"/>
</dbReference>
<feature type="domain" description="Effector-associated" evidence="1">
    <location>
        <begin position="1"/>
        <end position="84"/>
    </location>
</feature>
<dbReference type="Proteomes" id="UP000244060">
    <property type="component" value="Unassembled WGS sequence"/>
</dbReference>
<dbReference type="AlphaFoldDB" id="A0A2T5K7P8"/>
<dbReference type="Pfam" id="PF19955">
    <property type="entry name" value="EAD1"/>
    <property type="match status" value="1"/>
</dbReference>
<name>A0A2T5K7P8_9RHOB</name>
<dbReference type="InterPro" id="IPR045430">
    <property type="entry name" value="EAD1"/>
</dbReference>
<dbReference type="Gene3D" id="2.40.10.10">
    <property type="entry name" value="Trypsin-like serine proteases"/>
    <property type="match status" value="2"/>
</dbReference>
<sequence>MPLDARQIESLSAVLSRLFTHADLERLMLTATGDGLYEAWVPAGLTVRRTLFDLLQELERQGLAARVLAEMRERRPRSAELRAALATACPEALDAQPHGGIGLSPQVAGVPLAGLPDDAFAPGLQKNVRPHLARLDLAIWIDRLAAIRRQVCRIEIARRAAGTGFLVGPAAVLTNWHVVAKADLAEAECRFDYVMRADGSREPGTTVRLAAVGLACHAPFAPAELTDRPDDPLPCAGELDFALLRLAAPLEGRGWLRLPDQPPDLPPEAPLLIVQHPDGAPMKLALDTQSVIGPNANGTRVRYRTNTENGSSGSPVFTMDWDPVLLHHYGDPAWGAARFNQGIPLDRIRAAILAAGDAALLEA</sequence>
<dbReference type="InterPro" id="IPR043504">
    <property type="entry name" value="Peptidase_S1_PA_chymotrypsin"/>
</dbReference>
<evidence type="ECO:0000259" key="1">
    <source>
        <dbReference type="Pfam" id="PF19955"/>
    </source>
</evidence>